<name>A0ABZ1E7E4_9RHOB</name>
<dbReference type="PANTHER" id="PTHR23028">
    <property type="entry name" value="ACETYLTRANSFERASE"/>
    <property type="match status" value="1"/>
</dbReference>
<organism evidence="4 5">
    <name type="scientific">Thioclava litoralis</name>
    <dbReference type="NCBI Taxonomy" id="3076557"/>
    <lineage>
        <taxon>Bacteria</taxon>
        <taxon>Pseudomonadati</taxon>
        <taxon>Pseudomonadota</taxon>
        <taxon>Alphaproteobacteria</taxon>
        <taxon>Rhodobacterales</taxon>
        <taxon>Paracoccaceae</taxon>
        <taxon>Thioclava</taxon>
    </lineage>
</organism>
<keyword evidence="4" id="KW-0012">Acyltransferase</keyword>
<evidence type="ECO:0000313" key="5">
    <source>
        <dbReference type="Proteomes" id="UP001623290"/>
    </source>
</evidence>
<dbReference type="InterPro" id="IPR002656">
    <property type="entry name" value="Acyl_transf_3_dom"/>
</dbReference>
<accession>A0ABZ1E7E4</accession>
<feature type="domain" description="SGNH" evidence="3">
    <location>
        <begin position="413"/>
        <end position="629"/>
    </location>
</feature>
<keyword evidence="1" id="KW-1133">Transmembrane helix</keyword>
<evidence type="ECO:0000256" key="1">
    <source>
        <dbReference type="SAM" id="Phobius"/>
    </source>
</evidence>
<feature type="transmembrane region" description="Helical" evidence="1">
    <location>
        <begin position="344"/>
        <end position="367"/>
    </location>
</feature>
<protein>
    <submittedName>
        <fullName evidence="4">Acyltransferase family protein</fullName>
        <ecNumber evidence="4">2.3.1.-</ecNumber>
    </submittedName>
</protein>
<feature type="transmembrane region" description="Helical" evidence="1">
    <location>
        <begin position="197"/>
        <end position="217"/>
    </location>
</feature>
<feature type="domain" description="Acyltransferase 3" evidence="2">
    <location>
        <begin position="5"/>
        <end position="329"/>
    </location>
</feature>
<reference evidence="4 5" key="1">
    <citation type="submission" date="2023-09" db="EMBL/GenBank/DDBJ databases">
        <title>Thioclava shenzhenensis sp. nov., a multidrug resistant bacteria-antagonizing species isolated from coastal seawater.</title>
        <authorList>
            <person name="Long M."/>
        </authorList>
    </citation>
    <scope>NUCLEOTIDE SEQUENCE [LARGE SCALE GENOMIC DNA]</scope>
    <source>
        <strain evidence="4 5">FTW29</strain>
        <plasmid evidence="4 5">unnamed2</plasmid>
    </source>
</reference>
<keyword evidence="1" id="KW-0472">Membrane</keyword>
<proteinExistence type="predicted"/>
<evidence type="ECO:0000259" key="3">
    <source>
        <dbReference type="Pfam" id="PF19040"/>
    </source>
</evidence>
<keyword evidence="4" id="KW-0808">Transferase</keyword>
<dbReference type="EC" id="2.3.1.-" evidence="4"/>
<feature type="transmembrane region" description="Helical" evidence="1">
    <location>
        <begin position="30"/>
        <end position="47"/>
    </location>
</feature>
<feature type="transmembrane region" description="Helical" evidence="1">
    <location>
        <begin position="249"/>
        <end position="269"/>
    </location>
</feature>
<feature type="transmembrane region" description="Helical" evidence="1">
    <location>
        <begin position="164"/>
        <end position="182"/>
    </location>
</feature>
<evidence type="ECO:0000313" key="4">
    <source>
        <dbReference type="EMBL" id="WRY35806.1"/>
    </source>
</evidence>
<dbReference type="Pfam" id="PF01757">
    <property type="entry name" value="Acyl_transf_3"/>
    <property type="match status" value="1"/>
</dbReference>
<keyword evidence="1" id="KW-0812">Transmembrane</keyword>
<gene>
    <name evidence="4" type="ORF">RPE78_16420</name>
</gene>
<feature type="transmembrane region" description="Helical" evidence="1">
    <location>
        <begin position="131"/>
        <end position="152"/>
    </location>
</feature>
<keyword evidence="5" id="KW-1185">Reference proteome</keyword>
<dbReference type="Proteomes" id="UP001623290">
    <property type="component" value="Plasmid unnamed2"/>
</dbReference>
<dbReference type="InterPro" id="IPR050879">
    <property type="entry name" value="Acyltransferase_3"/>
</dbReference>
<dbReference type="PANTHER" id="PTHR23028:SF53">
    <property type="entry name" value="ACYL_TRANSF_3 DOMAIN-CONTAINING PROTEIN"/>
    <property type="match status" value="1"/>
</dbReference>
<dbReference type="EMBL" id="CP135445">
    <property type="protein sequence ID" value="WRY35806.1"/>
    <property type="molecule type" value="Genomic_DNA"/>
</dbReference>
<dbReference type="GO" id="GO:0016746">
    <property type="term" value="F:acyltransferase activity"/>
    <property type="evidence" value="ECO:0007669"/>
    <property type="project" value="UniProtKB-KW"/>
</dbReference>
<feature type="transmembrane region" description="Helical" evidence="1">
    <location>
        <begin position="312"/>
        <end position="332"/>
    </location>
</feature>
<dbReference type="Pfam" id="PF19040">
    <property type="entry name" value="SGNH"/>
    <property type="match status" value="1"/>
</dbReference>
<keyword evidence="4" id="KW-0614">Plasmid</keyword>
<geneLocation type="plasmid" evidence="4 5">
    <name>unnamed2</name>
</geneLocation>
<feature type="transmembrane region" description="Helical" evidence="1">
    <location>
        <begin position="224"/>
        <end position="243"/>
    </location>
</feature>
<dbReference type="InterPro" id="IPR043968">
    <property type="entry name" value="SGNH"/>
</dbReference>
<sequence>MYLKEIQGFRVVAALLVAIYHIWFHRVSGGVDAFFVIAGFFLFQGFLKRDDLHFGDVTKYWRRTLGRIVPSASAVVLGTSLLFSGFGTRILSEERIDSAIAGILFYENMWLSNHGVNYLSMGQTPSPFQQLWALSVQFQLYFMLPPLVYLVFRLCRNRTNARRAMTQVFLGLLALAFAYALYKTYRYQPSAYFNTFARLWEFLAGGLLALVLPRIVVGRAVAKGLGYASLITLVGFAAVIPVADSFPGWAALIPVLATSAIIVAARNNAGMVVLNNRAMQWLGNLSFTFYLWHWPIYLFIWDRTGTPNVSVGVGMAILLVAFVLAFVTYHFLETPFRNLRLVKKRLATAVTVCALALVPTLGFSWGWKHHVDERQVASLEDIEKAVTGEKVAQLTPDLRLIKDDIPSSYKDGCYQRNFHASDVVSCNYGNPSGSYRIALVGGSHALQWLPALQEIARKDPRIKIINLVKSGCTFTLSLDGMEIDSDRAACLDWNRQAVEKLKALDPDMVVTNATRIQRDGETIPQGYRMAWDALPHTPVIAIRDNPRASFDIAACIDRNGEDDPACDAMRPTLARDALQPENLPDHVEAVDFSGFFCEEGRCPAVRDKIMLYRDSNHITATASRLMAQPLYDRIKLHLD</sequence>
<dbReference type="RefSeq" id="WP_330629552.1">
    <property type="nucleotide sequence ID" value="NZ_CP135445.1"/>
</dbReference>
<feature type="transmembrane region" description="Helical" evidence="1">
    <location>
        <begin position="281"/>
        <end position="300"/>
    </location>
</feature>
<dbReference type="SUPFAM" id="SSF52266">
    <property type="entry name" value="SGNH hydrolase"/>
    <property type="match status" value="1"/>
</dbReference>
<feature type="transmembrane region" description="Helical" evidence="1">
    <location>
        <begin position="68"/>
        <end position="86"/>
    </location>
</feature>
<evidence type="ECO:0000259" key="2">
    <source>
        <dbReference type="Pfam" id="PF01757"/>
    </source>
</evidence>
<feature type="transmembrane region" description="Helical" evidence="1">
    <location>
        <begin position="7"/>
        <end position="24"/>
    </location>
</feature>